<dbReference type="KEGG" id="fnf:BSQ88_03765"/>
<dbReference type="AlphaFoldDB" id="A0A162IN98"/>
<dbReference type="Proteomes" id="UP000075816">
    <property type="component" value="Unassembled WGS sequence"/>
</dbReference>
<protein>
    <recommendedName>
        <fullName evidence="3">DUF2262 domain-containing protein</fullName>
    </recommendedName>
</protein>
<dbReference type="eggNOG" id="ENOG5031V94">
    <property type="taxonomic scope" value="Bacteria"/>
</dbReference>
<evidence type="ECO:0008006" key="3">
    <source>
        <dbReference type="Google" id="ProtNLM"/>
    </source>
</evidence>
<accession>A0A162IN98</accession>
<reference evidence="1 2" key="1">
    <citation type="submission" date="2016-03" db="EMBL/GenBank/DDBJ databases">
        <title>Comparative genomics of human isolates of Fusobacterium necrophorum.</title>
        <authorList>
            <person name="Jensen A."/>
            <person name="Bank S."/>
            <person name="Andersen P.S."/>
            <person name="Kristensen L.H."/>
            <person name="Prag J."/>
        </authorList>
    </citation>
    <scope>NUCLEOTIDE SEQUENCE [LARGE SCALE GENOMIC DNA]</scope>
    <source>
        <strain evidence="1 2">LS_1264</strain>
    </source>
</reference>
<dbReference type="EMBL" id="LVEA01000064">
    <property type="protein sequence ID" value="KYL02816.1"/>
    <property type="molecule type" value="Genomic_DNA"/>
</dbReference>
<evidence type="ECO:0000313" key="1">
    <source>
        <dbReference type="EMBL" id="KYL02816.1"/>
    </source>
</evidence>
<organism evidence="1 2">
    <name type="scientific">Fusobacterium necrophorum subsp. funduliforme</name>
    <dbReference type="NCBI Taxonomy" id="143387"/>
    <lineage>
        <taxon>Bacteria</taxon>
        <taxon>Fusobacteriati</taxon>
        <taxon>Fusobacteriota</taxon>
        <taxon>Fusobacteriia</taxon>
        <taxon>Fusobacteriales</taxon>
        <taxon>Fusobacteriaceae</taxon>
        <taxon>Fusobacterium</taxon>
    </lineage>
</organism>
<proteinExistence type="predicted"/>
<gene>
    <name evidence="1" type="ORF">A2J07_06960</name>
</gene>
<dbReference type="RefSeq" id="WP_062624855.1">
    <property type="nucleotide sequence ID" value="NZ_CAXOUM010000024.1"/>
</dbReference>
<comment type="caution">
    <text evidence="1">The sequence shown here is derived from an EMBL/GenBank/DDBJ whole genome shotgun (WGS) entry which is preliminary data.</text>
</comment>
<name>A0A162IN98_9FUSO</name>
<evidence type="ECO:0000313" key="2">
    <source>
        <dbReference type="Proteomes" id="UP000075816"/>
    </source>
</evidence>
<sequence>MENKILIDNSEFRLDTSDEYIGELTVWKKTTKIFLNIQDNKEDVSHVVIEKISWLNDNKDKIIDIFMEENGHYVDVINEMIESGDFKADKRISEKEFVRSLFVNNVTIYVKGSETDFCLDLEAEPDYLLGHLAYMEIDSEYEVEFCGMNG</sequence>